<dbReference type="AlphaFoldDB" id="A0A7J9FY69"/>
<feature type="compositionally biased region" description="Basic and acidic residues" evidence="2">
    <location>
        <begin position="1"/>
        <end position="11"/>
    </location>
</feature>
<evidence type="ECO:0000256" key="3">
    <source>
        <dbReference type="SAM" id="Phobius"/>
    </source>
</evidence>
<evidence type="ECO:0000259" key="4">
    <source>
        <dbReference type="Pfam" id="PF00501"/>
    </source>
</evidence>
<accession>A0A7J9FY69</accession>
<gene>
    <name evidence="5" type="ORF">Gohar_014766</name>
</gene>
<evidence type="ECO:0000256" key="2">
    <source>
        <dbReference type="SAM" id="MobiDB-lite"/>
    </source>
</evidence>
<dbReference type="SUPFAM" id="SSF56801">
    <property type="entry name" value="Acetyl-CoA synthetase-like"/>
    <property type="match status" value="2"/>
</dbReference>
<evidence type="ECO:0000313" key="6">
    <source>
        <dbReference type="Proteomes" id="UP000593560"/>
    </source>
</evidence>
<dbReference type="EMBL" id="JABFAD010000001">
    <property type="protein sequence ID" value="MBA0790098.1"/>
    <property type="molecule type" value="Genomic_DNA"/>
</dbReference>
<dbReference type="InterPro" id="IPR042099">
    <property type="entry name" value="ANL_N_sf"/>
</dbReference>
<dbReference type="GO" id="GO:0016405">
    <property type="term" value="F:CoA-ligase activity"/>
    <property type="evidence" value="ECO:0007669"/>
    <property type="project" value="TreeGrafter"/>
</dbReference>
<keyword evidence="3" id="KW-1133">Transmembrane helix</keyword>
<dbReference type="InterPro" id="IPR020845">
    <property type="entry name" value="AMP-binding_CS"/>
</dbReference>
<comment type="caution">
    <text evidence="5">The sequence shown here is derived from an EMBL/GenBank/DDBJ whole genome shotgun (WGS) entry which is preliminary data.</text>
</comment>
<keyword evidence="6" id="KW-1185">Reference proteome</keyword>
<keyword evidence="3" id="KW-0812">Transmembrane</keyword>
<evidence type="ECO:0000256" key="1">
    <source>
        <dbReference type="ARBA" id="ARBA00022598"/>
    </source>
</evidence>
<name>A0A7J9FY69_9ROSI</name>
<dbReference type="Pfam" id="PF00501">
    <property type="entry name" value="AMP-binding"/>
    <property type="match status" value="2"/>
</dbReference>
<dbReference type="OrthoDB" id="10253869at2759"/>
<feature type="transmembrane region" description="Helical" evidence="3">
    <location>
        <begin position="250"/>
        <end position="272"/>
    </location>
</feature>
<feature type="region of interest" description="Disordered" evidence="2">
    <location>
        <begin position="1"/>
        <end position="24"/>
    </location>
</feature>
<feature type="domain" description="AMP-dependent synthetase/ligase" evidence="4">
    <location>
        <begin position="371"/>
        <end position="466"/>
    </location>
</feature>
<reference evidence="5 6" key="1">
    <citation type="journal article" date="2019" name="Genome Biol. Evol.">
        <title>Insights into the evolution of the New World diploid cottons (Gossypium, subgenus Houzingenia) based on genome sequencing.</title>
        <authorList>
            <person name="Grover C.E."/>
            <person name="Arick M.A. 2nd"/>
            <person name="Thrash A."/>
            <person name="Conover J.L."/>
            <person name="Sanders W.S."/>
            <person name="Peterson D.G."/>
            <person name="Frelichowski J.E."/>
            <person name="Scheffler J.A."/>
            <person name="Scheffler B.E."/>
            <person name="Wendel J.F."/>
        </authorList>
    </citation>
    <scope>NUCLEOTIDE SEQUENCE [LARGE SCALE GENOMIC DNA]</scope>
    <source>
        <strain evidence="5">0</strain>
        <tissue evidence="5">Leaf</tissue>
    </source>
</reference>
<sequence length="493" mass="53993">MAETDPKRLMDPKTGFSHQTGTYSSLRPPLPLPPINQPFSVAEFCLSLFHRTSTDGSTTFVINETAGESLSYSQFVSQVRSLAYSLQQRYSLSQNDVAFVVSPPSIHIPVVYFALLSLGIIVSPSNPLSSNSEIAHQIQLSKSVIAFATSKTFHKIPSLKHGTILLDSPEFLSMLTQSNVDNIIKSVKINQSDTAAILYSSGTTGQVKGVMVTHRNLIGIMAIIHRYNMNQGKDNDKPPPRPVTFFTLPLFHVFGFFMLLGMVLSASTVVLVERFDFEEMLRAVEKYKVTGMPVSPPVVVALVKSDLTKKYNLSSLQRLGCGGASLGEEMAQRFKKKFPNVLLAQPLSAAEFCFSIFNNTFTDGATTFSVNVTTGKTLSYSQFVSQVRSLTYSLQQRFSLSQNDVAFILSPPSIHIPVVYFALLSLGIVVSPANPLSSNSEIAHQIQLSKPVVAFVTSETSHKIPSLKHGTVLLDSPEFLSFILQEPPAESKA</sequence>
<dbReference type="Gene3D" id="3.40.50.980">
    <property type="match status" value="2"/>
</dbReference>
<proteinExistence type="predicted"/>
<dbReference type="Gene3D" id="3.40.50.12780">
    <property type="entry name" value="N-terminal domain of ligase-like"/>
    <property type="match status" value="1"/>
</dbReference>
<dbReference type="InterPro" id="IPR000873">
    <property type="entry name" value="AMP-dep_synth/lig_dom"/>
</dbReference>
<dbReference type="Proteomes" id="UP000593560">
    <property type="component" value="Unassembled WGS sequence"/>
</dbReference>
<keyword evidence="1" id="KW-0436">Ligase</keyword>
<protein>
    <recommendedName>
        <fullName evidence="4">AMP-dependent synthetase/ligase domain-containing protein</fullName>
    </recommendedName>
</protein>
<keyword evidence="3" id="KW-0472">Membrane</keyword>
<evidence type="ECO:0000313" key="5">
    <source>
        <dbReference type="EMBL" id="MBA0790098.1"/>
    </source>
</evidence>
<dbReference type="PROSITE" id="PS00455">
    <property type="entry name" value="AMP_BINDING"/>
    <property type="match status" value="1"/>
</dbReference>
<dbReference type="PANTHER" id="PTHR24096">
    <property type="entry name" value="LONG-CHAIN-FATTY-ACID--COA LIGASE"/>
    <property type="match status" value="1"/>
</dbReference>
<feature type="domain" description="AMP-dependent synthetase/ligase" evidence="4">
    <location>
        <begin position="56"/>
        <end position="343"/>
    </location>
</feature>
<dbReference type="PANTHER" id="PTHR24096:SF251">
    <property type="entry name" value="4-COUMARATE--COA LIGASE-LIKE 9"/>
    <property type="match status" value="1"/>
</dbReference>
<organism evidence="5 6">
    <name type="scientific">Gossypium harknessii</name>
    <dbReference type="NCBI Taxonomy" id="34285"/>
    <lineage>
        <taxon>Eukaryota</taxon>
        <taxon>Viridiplantae</taxon>
        <taxon>Streptophyta</taxon>
        <taxon>Embryophyta</taxon>
        <taxon>Tracheophyta</taxon>
        <taxon>Spermatophyta</taxon>
        <taxon>Magnoliopsida</taxon>
        <taxon>eudicotyledons</taxon>
        <taxon>Gunneridae</taxon>
        <taxon>Pentapetalae</taxon>
        <taxon>rosids</taxon>
        <taxon>malvids</taxon>
        <taxon>Malvales</taxon>
        <taxon>Malvaceae</taxon>
        <taxon>Malvoideae</taxon>
        <taxon>Gossypium</taxon>
    </lineage>
</organism>